<gene>
    <name evidence="1" type="ordered locus">HCH_04905</name>
</gene>
<evidence type="ECO:0000313" key="1">
    <source>
        <dbReference type="EMBL" id="ABC31596.1"/>
    </source>
</evidence>
<sequence length="323" mass="36439">MTDRSNQYMQAERGDPLVVPEWYSSRRLQDRYPVPHAEKAFVASEDFVVPPPPAPGSDLLQEHFAIKKTADDIWLLASEPPGKVWPALKRYWESIGGSVAEVDTAEGRMQVTLPMNSLKASEFVGKMQLQSYISNERLQMQVRVQQGLKRLSSEVRVTVQGMPLAGPTPQQESLLTDMRQYMSDQGESLGSYSLVAQNIGGESRVSLVEDADQPYLRVDLNYDRAWFALGQALNDSRIPVIDINRSEGVYFVRFVEKEHEKNTSWWSGWFGGEEEEKLSDRFNFRVLLSPADDGVHISSEPTSAGVGRQEQLILLNKILDNMS</sequence>
<dbReference type="InterPro" id="IPR010653">
    <property type="entry name" value="NlpB/DapX"/>
</dbReference>
<reference evidence="1 2" key="1">
    <citation type="journal article" date="2005" name="Nucleic Acids Res.">
        <title>Genomic blueprint of Hahella chejuensis, a marine microbe producing an algicidal agent.</title>
        <authorList>
            <person name="Jeong H."/>
            <person name="Yim J.H."/>
            <person name="Lee C."/>
            <person name="Choi S.-H."/>
            <person name="Park Y.K."/>
            <person name="Yoon S.H."/>
            <person name="Hur C.-G."/>
            <person name="Kang H.-Y."/>
            <person name="Kim D."/>
            <person name="Lee H.H."/>
            <person name="Park K.H."/>
            <person name="Park S.-H."/>
            <person name="Park H.-S."/>
            <person name="Lee H.K."/>
            <person name="Oh T.K."/>
            <person name="Kim J.F."/>
        </authorList>
    </citation>
    <scope>NUCLEOTIDE SEQUENCE [LARGE SCALE GENOMIC DNA]</scope>
    <source>
        <strain evidence="1 2">KCTC 2396</strain>
    </source>
</reference>
<dbReference type="RefSeq" id="WP_011398661.1">
    <property type="nucleotide sequence ID" value="NC_007645.1"/>
</dbReference>
<dbReference type="HOGENOM" id="CLU_060317_0_0_6"/>
<keyword evidence="1" id="KW-0449">Lipoprotein</keyword>
<dbReference type="KEGG" id="hch:HCH_04905"/>
<dbReference type="OrthoDB" id="6199301at2"/>
<dbReference type="STRING" id="349521.HCH_04905"/>
<name>Q2SCM8_HAHCH</name>
<evidence type="ECO:0000313" key="2">
    <source>
        <dbReference type="Proteomes" id="UP000000238"/>
    </source>
</evidence>
<dbReference type="Pfam" id="PF06804">
    <property type="entry name" value="Lipoprotein_18"/>
    <property type="match status" value="1"/>
</dbReference>
<protein>
    <submittedName>
        <fullName evidence="1">Uncharacterized lipoprotein</fullName>
    </submittedName>
</protein>
<organism evidence="1 2">
    <name type="scientific">Hahella chejuensis (strain KCTC 2396)</name>
    <dbReference type="NCBI Taxonomy" id="349521"/>
    <lineage>
        <taxon>Bacteria</taxon>
        <taxon>Pseudomonadati</taxon>
        <taxon>Pseudomonadota</taxon>
        <taxon>Gammaproteobacteria</taxon>
        <taxon>Oceanospirillales</taxon>
        <taxon>Hahellaceae</taxon>
        <taxon>Hahella</taxon>
    </lineage>
</organism>
<dbReference type="EMBL" id="CP000155">
    <property type="protein sequence ID" value="ABC31596.1"/>
    <property type="molecule type" value="Genomic_DNA"/>
</dbReference>
<dbReference type="AlphaFoldDB" id="Q2SCM8"/>
<accession>Q2SCM8</accession>
<dbReference type="eggNOG" id="COG3317">
    <property type="taxonomic scope" value="Bacteria"/>
</dbReference>
<dbReference type="InterPro" id="IPR042268">
    <property type="entry name" value="BamC_C"/>
</dbReference>
<dbReference type="Proteomes" id="UP000000238">
    <property type="component" value="Chromosome"/>
</dbReference>
<keyword evidence="2" id="KW-1185">Reference proteome</keyword>
<proteinExistence type="predicted"/>
<dbReference type="Gene3D" id="3.30.310.170">
    <property type="entry name" value="Outer membrane protein assembly factor BamC"/>
    <property type="match status" value="1"/>
</dbReference>